<keyword evidence="5 6" id="KW-0472">Membrane</keyword>
<evidence type="ECO:0000313" key="9">
    <source>
        <dbReference type="Proteomes" id="UP000639396"/>
    </source>
</evidence>
<dbReference type="AlphaFoldDB" id="A0A927CF63"/>
<dbReference type="EMBL" id="JACXJA010000042">
    <property type="protein sequence ID" value="MBD2865477.1"/>
    <property type="molecule type" value="Genomic_DNA"/>
</dbReference>
<feature type="transmembrane region" description="Helical" evidence="6">
    <location>
        <begin position="76"/>
        <end position="98"/>
    </location>
</feature>
<dbReference type="InterPro" id="IPR015867">
    <property type="entry name" value="N-reg_PII/ATP_PRibTrfase_C"/>
</dbReference>
<dbReference type="InterPro" id="IPR019264">
    <property type="entry name" value="DUF2179"/>
</dbReference>
<protein>
    <submittedName>
        <fullName evidence="8">YitT family protein</fullName>
    </submittedName>
</protein>
<feature type="transmembrane region" description="Helical" evidence="6">
    <location>
        <begin position="104"/>
        <end position="122"/>
    </location>
</feature>
<name>A0A927CF63_9BACL</name>
<evidence type="ECO:0000259" key="7">
    <source>
        <dbReference type="Pfam" id="PF10035"/>
    </source>
</evidence>
<evidence type="ECO:0000256" key="2">
    <source>
        <dbReference type="ARBA" id="ARBA00022475"/>
    </source>
</evidence>
<feature type="transmembrane region" description="Helical" evidence="6">
    <location>
        <begin position="167"/>
        <end position="184"/>
    </location>
</feature>
<dbReference type="PIRSF" id="PIRSF006483">
    <property type="entry name" value="Membrane_protein_YitT"/>
    <property type="match status" value="1"/>
</dbReference>
<dbReference type="Proteomes" id="UP000639396">
    <property type="component" value="Unassembled WGS sequence"/>
</dbReference>
<keyword evidence="9" id="KW-1185">Reference proteome</keyword>
<keyword evidence="2" id="KW-1003">Cell membrane</keyword>
<comment type="subcellular location">
    <subcellularLocation>
        <location evidence="1">Cell membrane</location>
        <topology evidence="1">Multi-pass membrane protein</topology>
    </subcellularLocation>
</comment>
<evidence type="ECO:0000256" key="6">
    <source>
        <dbReference type="SAM" id="Phobius"/>
    </source>
</evidence>
<gene>
    <name evidence="8" type="ORF">IDH45_26190</name>
</gene>
<dbReference type="InterPro" id="IPR051461">
    <property type="entry name" value="UPF0750_membrane"/>
</dbReference>
<dbReference type="CDD" id="cd16380">
    <property type="entry name" value="YitT_C"/>
    <property type="match status" value="1"/>
</dbReference>
<comment type="caution">
    <text evidence="8">The sequence shown here is derived from an EMBL/GenBank/DDBJ whole genome shotgun (WGS) entry which is preliminary data.</text>
</comment>
<dbReference type="InterPro" id="IPR003740">
    <property type="entry name" value="YitT"/>
</dbReference>
<dbReference type="GO" id="GO:0005886">
    <property type="term" value="C:plasma membrane"/>
    <property type="evidence" value="ECO:0007669"/>
    <property type="project" value="UniProtKB-SubCell"/>
</dbReference>
<sequence length="275" mass="30157">MVRLRDLYDLLRMTLGAFLIAAGFNLFLIPHQLLSGGLSGISMMVGYFTGWNIGLLYFLINLPVLIWGWIVIGKRFIVLSIVSVLATTVFLQLIPDISINSDPIIGAVFGGSLLGLGSGLSLRTGGSSGGFDIIGSILTRRRDYPLGMILFILNSTVVLALGFMLNWDLALCSMLSIFIAGLVVDTIHIRHVKVTAFIVTSKRKEIAGRLLALPRGVTVIKTEGAYSQSQHEMLMTVTTRYELAELRKIIKETDPKAFVNIVETVAVIGEFRKLQ</sequence>
<feature type="transmembrane region" description="Helical" evidence="6">
    <location>
        <begin position="49"/>
        <end position="69"/>
    </location>
</feature>
<feature type="domain" description="DUF2179" evidence="7">
    <location>
        <begin position="215"/>
        <end position="269"/>
    </location>
</feature>
<keyword evidence="4 6" id="KW-1133">Transmembrane helix</keyword>
<dbReference type="Pfam" id="PF10035">
    <property type="entry name" value="DUF2179"/>
    <property type="match status" value="1"/>
</dbReference>
<keyword evidence="3 6" id="KW-0812">Transmembrane</keyword>
<feature type="transmembrane region" description="Helical" evidence="6">
    <location>
        <begin position="7"/>
        <end position="29"/>
    </location>
</feature>
<evidence type="ECO:0000256" key="4">
    <source>
        <dbReference type="ARBA" id="ARBA00022989"/>
    </source>
</evidence>
<dbReference type="Gene3D" id="3.30.70.120">
    <property type="match status" value="1"/>
</dbReference>
<accession>A0A927CF63</accession>
<dbReference type="Pfam" id="PF02588">
    <property type="entry name" value="YitT_membrane"/>
    <property type="match status" value="1"/>
</dbReference>
<organism evidence="8 9">
    <name type="scientific">Paenibacillus oceani</name>
    <dbReference type="NCBI Taxonomy" id="2772510"/>
    <lineage>
        <taxon>Bacteria</taxon>
        <taxon>Bacillati</taxon>
        <taxon>Bacillota</taxon>
        <taxon>Bacilli</taxon>
        <taxon>Bacillales</taxon>
        <taxon>Paenibacillaceae</taxon>
        <taxon>Paenibacillus</taxon>
    </lineage>
</organism>
<dbReference type="RefSeq" id="WP_190931096.1">
    <property type="nucleotide sequence ID" value="NZ_JACXJA010000042.1"/>
</dbReference>
<evidence type="ECO:0000256" key="1">
    <source>
        <dbReference type="ARBA" id="ARBA00004651"/>
    </source>
</evidence>
<evidence type="ECO:0000256" key="3">
    <source>
        <dbReference type="ARBA" id="ARBA00022692"/>
    </source>
</evidence>
<dbReference type="PANTHER" id="PTHR33545:SF5">
    <property type="entry name" value="UPF0750 MEMBRANE PROTEIN YITT"/>
    <property type="match status" value="1"/>
</dbReference>
<evidence type="ECO:0000256" key="5">
    <source>
        <dbReference type="ARBA" id="ARBA00023136"/>
    </source>
</evidence>
<evidence type="ECO:0000313" key="8">
    <source>
        <dbReference type="EMBL" id="MBD2865477.1"/>
    </source>
</evidence>
<proteinExistence type="predicted"/>
<feature type="transmembrane region" description="Helical" evidence="6">
    <location>
        <begin position="143"/>
        <end position="161"/>
    </location>
</feature>
<reference evidence="8" key="1">
    <citation type="submission" date="2020-09" db="EMBL/GenBank/DDBJ databases">
        <title>A novel bacterium of genus Paenibacillus, isolated from South China Sea.</title>
        <authorList>
            <person name="Huang H."/>
            <person name="Mo K."/>
            <person name="Hu Y."/>
        </authorList>
    </citation>
    <scope>NUCLEOTIDE SEQUENCE</scope>
    <source>
        <strain evidence="8">IB182363</strain>
    </source>
</reference>
<dbReference type="PANTHER" id="PTHR33545">
    <property type="entry name" value="UPF0750 MEMBRANE PROTEIN YITT-RELATED"/>
    <property type="match status" value="1"/>
</dbReference>